<dbReference type="InterPro" id="IPR022398">
    <property type="entry name" value="Peptidase_S8_His-AS"/>
</dbReference>
<protein>
    <submittedName>
        <fullName evidence="8">Peptidase S8</fullName>
    </submittedName>
</protein>
<reference evidence="9" key="1">
    <citation type="submission" date="2019-08" db="EMBL/GenBank/DDBJ databases">
        <title>Limnoglobus roseus gen. nov., sp. nov., a novel freshwater planctomycete with a giant genome from the family Gemmataceae.</title>
        <authorList>
            <person name="Kulichevskaya I.S."/>
            <person name="Naumoff D.G."/>
            <person name="Miroshnikov K."/>
            <person name="Ivanova A."/>
            <person name="Philippov D.A."/>
            <person name="Hakobyan A."/>
            <person name="Rijpstra I.C."/>
            <person name="Sinninghe Damste J.S."/>
            <person name="Liesack W."/>
            <person name="Dedysh S.N."/>
        </authorList>
    </citation>
    <scope>NUCLEOTIDE SEQUENCE [LARGE SCALE GENOMIC DNA]</scope>
    <source>
        <strain evidence="9">PX52</strain>
    </source>
</reference>
<dbReference type="PRINTS" id="PR00723">
    <property type="entry name" value="SUBTILISIN"/>
</dbReference>
<dbReference type="PANTHER" id="PTHR43399:SF4">
    <property type="entry name" value="CELL WALL-ASSOCIATED PROTEASE"/>
    <property type="match status" value="1"/>
</dbReference>
<evidence type="ECO:0000259" key="7">
    <source>
        <dbReference type="Pfam" id="PF00082"/>
    </source>
</evidence>
<dbReference type="InterPro" id="IPR036852">
    <property type="entry name" value="Peptidase_S8/S53_dom_sf"/>
</dbReference>
<dbReference type="Gene3D" id="2.60.120.380">
    <property type="match status" value="1"/>
</dbReference>
<dbReference type="InterPro" id="IPR000209">
    <property type="entry name" value="Peptidase_S8/S53_dom"/>
</dbReference>
<sequence>MAEIRVELFWADDRERKAATDLIAQAQGHVVSQTHGRIVVTAPAGVATLFRQSKLPCRVTDDAAPTLKPFDLPPDFFERVTVQSEATLAREECVRDVFQKSLKVSGKFWNHLQVPLNNLEIQSSAAGRPEAPVATPGPLLDEDSYVVELTGLLESPQRRQLEAIGPLTPYSDSDHVVIRLARAEVALVQKMGFVTTVRRYGLQDTLTPAMTEFFNTTAKDRPTDSAEFDVLLHRPADRAAFEEFLKEQSDVRVIEKSEGSPSYRVKMPAGSSALAALARLPHVRMIAPHVPAVLQMEVAAALVGCREVGPTGAGPRWTGQGEVVAIFDSGIDATHADLQDSLQVEPRQYGQGTAVDKNGHGTHVAGIVAGRGKVVRGVAPGSKLVTYGILDASNRLNYPTDLGDLLKLAVADGAKIINLSWRSRLADDYGIYGRSLDDFVYRNPEVLVVVAAGNEGKSISVGNDPRYLYKSRTIGNPAAAKNVVTVGACRNNRPAYTGTFESADFPAPPVSSCKVAGPPFIPAAFSSRGPTQAQSAKPDLIAPGTMIASTRAAGADREFVEYILPTDPETNAPVSGKAYAYLSGTSMAAPMVSGAAAVLREYLRDVHANAKPSAALLKALLILATIRVPEATADSILNKPEVGVPDYDQGHGRLDLRELLPHAAAPADRAVRCYDIANDSPDALESEVADGSPRMSFRSYPFTVPADAETPLRLALAWTDVPAPRLYNLLALRLRLPDDSSVYGNGTHRLYADPAKLLNDDLVIDEKNNAVCVLIPKPRKGDYLAVVSAISTPQPYQGYALVVCGPVT</sequence>
<proteinExistence type="inferred from homology"/>
<dbReference type="SUPFAM" id="SSF52743">
    <property type="entry name" value="Subtilisin-like"/>
    <property type="match status" value="1"/>
</dbReference>
<dbReference type="InterPro" id="IPR034058">
    <property type="entry name" value="TagA/B/C/D_pept_dom"/>
</dbReference>
<dbReference type="GO" id="GO:0004252">
    <property type="term" value="F:serine-type endopeptidase activity"/>
    <property type="evidence" value="ECO:0007669"/>
    <property type="project" value="UniProtKB-UniRule"/>
</dbReference>
<dbReference type="CDD" id="cd04842">
    <property type="entry name" value="Peptidases_S8_Kp43_protease"/>
    <property type="match status" value="1"/>
</dbReference>
<dbReference type="PANTHER" id="PTHR43399">
    <property type="entry name" value="SUBTILISIN-RELATED"/>
    <property type="match status" value="1"/>
</dbReference>
<feature type="domain" description="Peptidase S8/S53" evidence="7">
    <location>
        <begin position="319"/>
        <end position="633"/>
    </location>
</feature>
<dbReference type="InterPro" id="IPR015500">
    <property type="entry name" value="Peptidase_S8_subtilisin-rel"/>
</dbReference>
<dbReference type="SUPFAM" id="SSF49785">
    <property type="entry name" value="Galactose-binding domain-like"/>
    <property type="match status" value="1"/>
</dbReference>
<keyword evidence="4 6" id="KW-0720">Serine protease</keyword>
<evidence type="ECO:0000256" key="4">
    <source>
        <dbReference type="ARBA" id="ARBA00022825"/>
    </source>
</evidence>
<keyword evidence="2 6" id="KW-0645">Protease</keyword>
<dbReference type="AlphaFoldDB" id="A0A5C1A5L4"/>
<dbReference type="InterPro" id="IPR051048">
    <property type="entry name" value="Peptidase_S8/S53_subtilisin"/>
</dbReference>
<name>A0A5C1A5L4_9BACT</name>
<organism evidence="8 9">
    <name type="scientific">Limnoglobus roseus</name>
    <dbReference type="NCBI Taxonomy" id="2598579"/>
    <lineage>
        <taxon>Bacteria</taxon>
        <taxon>Pseudomonadati</taxon>
        <taxon>Planctomycetota</taxon>
        <taxon>Planctomycetia</taxon>
        <taxon>Gemmatales</taxon>
        <taxon>Gemmataceae</taxon>
        <taxon>Limnoglobus</taxon>
    </lineage>
</organism>
<dbReference type="PROSITE" id="PS51892">
    <property type="entry name" value="SUBTILASE"/>
    <property type="match status" value="1"/>
</dbReference>
<dbReference type="Pfam" id="PF00082">
    <property type="entry name" value="Peptidase_S8"/>
    <property type="match status" value="1"/>
</dbReference>
<dbReference type="Proteomes" id="UP000324974">
    <property type="component" value="Chromosome"/>
</dbReference>
<dbReference type="KEGG" id="lrs:PX52LOC_00501"/>
<evidence type="ECO:0000256" key="6">
    <source>
        <dbReference type="PROSITE-ProRule" id="PRU01240"/>
    </source>
</evidence>
<accession>A0A5C1A5L4</accession>
<dbReference type="OrthoDB" id="9798386at2"/>
<feature type="active site" description="Charge relay system" evidence="5 6">
    <location>
        <position position="360"/>
    </location>
</feature>
<dbReference type="InterPro" id="IPR023828">
    <property type="entry name" value="Peptidase_S8_Ser-AS"/>
</dbReference>
<dbReference type="PROSITE" id="PS00137">
    <property type="entry name" value="SUBTILASE_HIS"/>
    <property type="match status" value="1"/>
</dbReference>
<dbReference type="Gene3D" id="3.40.50.200">
    <property type="entry name" value="Peptidase S8/S53 domain"/>
    <property type="match status" value="1"/>
</dbReference>
<dbReference type="PROSITE" id="PS00138">
    <property type="entry name" value="SUBTILASE_SER"/>
    <property type="match status" value="1"/>
</dbReference>
<dbReference type="InterPro" id="IPR008979">
    <property type="entry name" value="Galactose-bd-like_sf"/>
</dbReference>
<evidence type="ECO:0000313" key="9">
    <source>
        <dbReference type="Proteomes" id="UP000324974"/>
    </source>
</evidence>
<evidence type="ECO:0000256" key="1">
    <source>
        <dbReference type="ARBA" id="ARBA00011073"/>
    </source>
</evidence>
<feature type="active site" description="Charge relay system" evidence="5 6">
    <location>
        <position position="328"/>
    </location>
</feature>
<keyword evidence="3 6" id="KW-0378">Hydrolase</keyword>
<dbReference type="EMBL" id="CP042425">
    <property type="protein sequence ID" value="QEL13643.1"/>
    <property type="molecule type" value="Genomic_DNA"/>
</dbReference>
<dbReference type="RefSeq" id="WP_149108598.1">
    <property type="nucleotide sequence ID" value="NZ_CP042425.1"/>
</dbReference>
<evidence type="ECO:0000256" key="3">
    <source>
        <dbReference type="ARBA" id="ARBA00022801"/>
    </source>
</evidence>
<evidence type="ECO:0000313" key="8">
    <source>
        <dbReference type="EMBL" id="QEL13643.1"/>
    </source>
</evidence>
<dbReference type="GO" id="GO:0006508">
    <property type="term" value="P:proteolysis"/>
    <property type="evidence" value="ECO:0007669"/>
    <property type="project" value="UniProtKB-KW"/>
</dbReference>
<feature type="active site" description="Charge relay system" evidence="5 6">
    <location>
        <position position="586"/>
    </location>
</feature>
<comment type="similarity">
    <text evidence="1 6">Belongs to the peptidase S8 family.</text>
</comment>
<evidence type="ECO:0000256" key="5">
    <source>
        <dbReference type="PIRSR" id="PIRSR615500-1"/>
    </source>
</evidence>
<evidence type="ECO:0000256" key="2">
    <source>
        <dbReference type="ARBA" id="ARBA00022670"/>
    </source>
</evidence>
<gene>
    <name evidence="8" type="ORF">PX52LOC_00501</name>
</gene>
<keyword evidence="9" id="KW-1185">Reference proteome</keyword>